<feature type="region of interest" description="Disordered" evidence="1">
    <location>
        <begin position="1"/>
        <end position="80"/>
    </location>
</feature>
<dbReference type="InterPro" id="IPR021403">
    <property type="entry name" value="DUF3043"/>
</dbReference>
<sequence>MFGRKKNSQDESLAERTGSHAASAGPVDQAADAVNPAEAKKNRPTPKRSQQEAARRQPLVGDDRKSANKQAKAEIRRKRDEARIGLMQGDEKFLGPRDRGPQRRYVRDFVDARFSIGEMFIPFAFVVLLIGFIISTPQVQIITSYAVYGLILLVVIDCFILNYVMKGRMAQKFGGKENLERGLTFYAVMRAIQLRVLRIPKPKVKRGQYPS</sequence>
<evidence type="ECO:0000256" key="1">
    <source>
        <dbReference type="SAM" id="MobiDB-lite"/>
    </source>
</evidence>
<feature type="transmembrane region" description="Helical" evidence="2">
    <location>
        <begin position="112"/>
        <end position="134"/>
    </location>
</feature>
<feature type="compositionally biased region" description="Basic and acidic residues" evidence="1">
    <location>
        <begin position="7"/>
        <end position="18"/>
    </location>
</feature>
<comment type="caution">
    <text evidence="3">The sequence shown here is derived from an EMBL/GenBank/DDBJ whole genome shotgun (WGS) entry which is preliminary data.</text>
</comment>
<keyword evidence="2" id="KW-1133">Transmembrane helix</keyword>
<gene>
    <name evidence="3" type="ORF">CJ198_01190</name>
</gene>
<keyword evidence="2" id="KW-0472">Membrane</keyword>
<evidence type="ECO:0000313" key="3">
    <source>
        <dbReference type="EMBL" id="PMB99181.1"/>
    </source>
</evidence>
<keyword evidence="4" id="KW-1185">Reference proteome</keyword>
<accession>A0A2N6PKH5</accession>
<dbReference type="Pfam" id="PF11241">
    <property type="entry name" value="DUF3043"/>
    <property type="match status" value="1"/>
</dbReference>
<keyword evidence="2" id="KW-0812">Transmembrane</keyword>
<feature type="compositionally biased region" description="Basic and acidic residues" evidence="1">
    <location>
        <begin position="49"/>
        <end position="80"/>
    </location>
</feature>
<dbReference type="AlphaFoldDB" id="A0A2N6PKH5"/>
<dbReference type="Proteomes" id="UP000235703">
    <property type="component" value="Unassembled WGS sequence"/>
</dbReference>
<name>A0A2N6PKH5_9MICO</name>
<organism evidence="3 4">
    <name type="scientific">Brevibacterium luteolum</name>
    <dbReference type="NCBI Taxonomy" id="199591"/>
    <lineage>
        <taxon>Bacteria</taxon>
        <taxon>Bacillati</taxon>
        <taxon>Actinomycetota</taxon>
        <taxon>Actinomycetes</taxon>
        <taxon>Micrococcales</taxon>
        <taxon>Brevibacteriaceae</taxon>
        <taxon>Brevibacterium</taxon>
    </lineage>
</organism>
<dbReference type="RefSeq" id="WP_102159988.1">
    <property type="nucleotide sequence ID" value="NZ_PNFZ01000001.1"/>
</dbReference>
<proteinExistence type="predicted"/>
<dbReference type="EMBL" id="PNFZ01000001">
    <property type="protein sequence ID" value="PMB99181.1"/>
    <property type="molecule type" value="Genomic_DNA"/>
</dbReference>
<evidence type="ECO:0000313" key="4">
    <source>
        <dbReference type="Proteomes" id="UP000235703"/>
    </source>
</evidence>
<protein>
    <submittedName>
        <fullName evidence="3">DUF3043 domain-containing protein</fullName>
    </submittedName>
</protein>
<dbReference type="OrthoDB" id="5194448at2"/>
<feature type="transmembrane region" description="Helical" evidence="2">
    <location>
        <begin position="146"/>
        <end position="164"/>
    </location>
</feature>
<evidence type="ECO:0000256" key="2">
    <source>
        <dbReference type="SAM" id="Phobius"/>
    </source>
</evidence>
<reference evidence="3 4" key="1">
    <citation type="submission" date="2017-09" db="EMBL/GenBank/DDBJ databases">
        <title>Bacterial strain isolated from the female urinary microbiota.</title>
        <authorList>
            <person name="Thomas-White K."/>
            <person name="Kumar N."/>
            <person name="Forster S."/>
            <person name="Putonti C."/>
            <person name="Lawley T."/>
            <person name="Wolfe A.J."/>
        </authorList>
    </citation>
    <scope>NUCLEOTIDE SEQUENCE [LARGE SCALE GENOMIC DNA]</scope>
    <source>
        <strain evidence="3 4">UMB0680</strain>
    </source>
</reference>